<keyword evidence="1" id="KW-0694">RNA-binding</keyword>
<dbReference type="InterPro" id="IPR035979">
    <property type="entry name" value="RBD_domain_sf"/>
</dbReference>
<dbReference type="VEuPathDB" id="FungiDB:RhiirA1_436114"/>
<name>A0A2N0QCI5_9GLOM</name>
<dbReference type="VEuPathDB" id="FungiDB:RhiirFUN_009583"/>
<dbReference type="SUPFAM" id="SSF54928">
    <property type="entry name" value="RNA-binding domain, RBD"/>
    <property type="match status" value="1"/>
</dbReference>
<reference evidence="3 4" key="1">
    <citation type="submission" date="2016-04" db="EMBL/GenBank/DDBJ databases">
        <title>Genome analyses suggest a sexual origin of heterokaryosis in a supposedly ancient asexual fungus.</title>
        <authorList>
            <person name="Ropars J."/>
            <person name="Sedzielewska K."/>
            <person name="Noel J."/>
            <person name="Charron P."/>
            <person name="Farinelli L."/>
            <person name="Marton T."/>
            <person name="Kruger M."/>
            <person name="Pelin A."/>
            <person name="Brachmann A."/>
            <person name="Corradi N."/>
        </authorList>
    </citation>
    <scope>NUCLEOTIDE SEQUENCE [LARGE SCALE GENOMIC DNA]</scope>
    <source>
        <strain evidence="3 4">A5</strain>
    </source>
</reference>
<organism evidence="3 4">
    <name type="scientific">Rhizophagus irregularis</name>
    <dbReference type="NCBI Taxonomy" id="588596"/>
    <lineage>
        <taxon>Eukaryota</taxon>
        <taxon>Fungi</taxon>
        <taxon>Fungi incertae sedis</taxon>
        <taxon>Mucoromycota</taxon>
        <taxon>Glomeromycotina</taxon>
        <taxon>Glomeromycetes</taxon>
        <taxon>Glomerales</taxon>
        <taxon>Glomeraceae</taxon>
        <taxon>Rhizophagus</taxon>
    </lineage>
</organism>
<dbReference type="GO" id="GO:0003723">
    <property type="term" value="F:RNA binding"/>
    <property type="evidence" value="ECO:0007669"/>
    <property type="project" value="UniProtKB-UniRule"/>
</dbReference>
<reference evidence="3 4" key="2">
    <citation type="submission" date="2017-09" db="EMBL/GenBank/DDBJ databases">
        <title>Extensive intraspecific genome diversity in a model arbuscular mycorrhizal fungus.</title>
        <authorList>
            <person name="Chen E.C."/>
            <person name="Morin E."/>
            <person name="Beaudet D."/>
            <person name="Noel J."/>
            <person name="Ndikumana S."/>
            <person name="Charron P."/>
            <person name="St-Onge C."/>
            <person name="Giorgi J."/>
            <person name="Grigoriev I.V."/>
            <person name="Roux C."/>
            <person name="Martin F.M."/>
            <person name="Corradi N."/>
        </authorList>
    </citation>
    <scope>NUCLEOTIDE SEQUENCE [LARGE SCALE GENOMIC DNA]</scope>
    <source>
        <strain evidence="3 4">A5</strain>
    </source>
</reference>
<dbReference type="VEuPathDB" id="FungiDB:FUN_007156"/>
<dbReference type="Gene3D" id="3.30.70.330">
    <property type="match status" value="1"/>
</dbReference>
<feature type="domain" description="RRM" evidence="2">
    <location>
        <begin position="16"/>
        <end position="55"/>
    </location>
</feature>
<evidence type="ECO:0000313" key="3">
    <source>
        <dbReference type="EMBL" id="PKC16784.1"/>
    </source>
</evidence>
<dbReference type="AlphaFoldDB" id="A0A2N0QCI5"/>
<protein>
    <recommendedName>
        <fullName evidence="2">RRM domain-containing protein</fullName>
    </recommendedName>
</protein>
<dbReference type="InterPro" id="IPR000504">
    <property type="entry name" value="RRM_dom"/>
</dbReference>
<proteinExistence type="predicted"/>
<comment type="caution">
    <text evidence="3">The sequence shown here is derived from an EMBL/GenBank/DDBJ whole genome shotgun (WGS) entry which is preliminary data.</text>
</comment>
<evidence type="ECO:0000256" key="1">
    <source>
        <dbReference type="PROSITE-ProRule" id="PRU00176"/>
    </source>
</evidence>
<dbReference type="InterPro" id="IPR012677">
    <property type="entry name" value="Nucleotide-bd_a/b_plait_sf"/>
</dbReference>
<evidence type="ECO:0000259" key="2">
    <source>
        <dbReference type="PROSITE" id="PS50102"/>
    </source>
</evidence>
<dbReference type="EMBL" id="LLXJ01000034">
    <property type="protein sequence ID" value="PKC16784.1"/>
    <property type="molecule type" value="Genomic_DNA"/>
</dbReference>
<sequence>MSDLKVSSPVIEILEKRVYIGGLSKDINEKDLEIRFNSFGVVSKVDIIRQSTGEI</sequence>
<evidence type="ECO:0000313" key="4">
    <source>
        <dbReference type="Proteomes" id="UP000232722"/>
    </source>
</evidence>
<dbReference type="Proteomes" id="UP000232722">
    <property type="component" value="Unassembled WGS sequence"/>
</dbReference>
<accession>A0A2N0QCI5</accession>
<gene>
    <name evidence="3" type="ORF">RhiirA5_347215</name>
</gene>
<dbReference type="Pfam" id="PF00076">
    <property type="entry name" value="RRM_1"/>
    <property type="match status" value="1"/>
</dbReference>
<feature type="non-terminal residue" evidence="3">
    <location>
        <position position="55"/>
    </location>
</feature>
<dbReference type="PROSITE" id="PS50102">
    <property type="entry name" value="RRM"/>
    <property type="match status" value="1"/>
</dbReference>